<protein>
    <submittedName>
        <fullName evidence="2">Uncharacterized protein</fullName>
    </submittedName>
</protein>
<accession>A0AA88V1T2</accession>
<dbReference type="AlphaFoldDB" id="A0AA88V1T2"/>
<feature type="region of interest" description="Disordered" evidence="1">
    <location>
        <begin position="223"/>
        <end position="244"/>
    </location>
</feature>
<gene>
    <name evidence="2" type="ORF">RJ639_024370</name>
    <name evidence="3" type="ORF">RJ639_037033</name>
</gene>
<dbReference type="Proteomes" id="UP001188597">
    <property type="component" value="Unassembled WGS sequence"/>
</dbReference>
<evidence type="ECO:0000313" key="3">
    <source>
        <dbReference type="EMBL" id="KAK3032856.1"/>
    </source>
</evidence>
<keyword evidence="4" id="KW-1185">Reference proteome</keyword>
<dbReference type="EMBL" id="JAVXUP010003301">
    <property type="protein sequence ID" value="KAK2999375.1"/>
    <property type="molecule type" value="Genomic_DNA"/>
</dbReference>
<evidence type="ECO:0000313" key="2">
    <source>
        <dbReference type="EMBL" id="KAK2999375.1"/>
    </source>
</evidence>
<dbReference type="EMBL" id="JAVXUP010000252">
    <property type="protein sequence ID" value="KAK3032856.1"/>
    <property type="molecule type" value="Genomic_DNA"/>
</dbReference>
<reference evidence="2" key="1">
    <citation type="submission" date="2022-12" db="EMBL/GenBank/DDBJ databases">
        <title>Draft genome assemblies for two species of Escallonia (Escalloniales).</title>
        <authorList>
            <person name="Chanderbali A."/>
            <person name="Dervinis C."/>
            <person name="Anghel I."/>
            <person name="Soltis D."/>
            <person name="Soltis P."/>
            <person name="Zapata F."/>
        </authorList>
    </citation>
    <scope>NUCLEOTIDE SEQUENCE</scope>
    <source>
        <strain evidence="2">UCBG64.0493</strain>
        <tissue evidence="2">Leaf</tissue>
    </source>
</reference>
<organism evidence="2 4">
    <name type="scientific">Escallonia herrerae</name>
    <dbReference type="NCBI Taxonomy" id="1293975"/>
    <lineage>
        <taxon>Eukaryota</taxon>
        <taxon>Viridiplantae</taxon>
        <taxon>Streptophyta</taxon>
        <taxon>Embryophyta</taxon>
        <taxon>Tracheophyta</taxon>
        <taxon>Spermatophyta</taxon>
        <taxon>Magnoliopsida</taxon>
        <taxon>eudicotyledons</taxon>
        <taxon>Gunneridae</taxon>
        <taxon>Pentapetalae</taxon>
        <taxon>asterids</taxon>
        <taxon>campanulids</taxon>
        <taxon>Escalloniales</taxon>
        <taxon>Escalloniaceae</taxon>
        <taxon>Escallonia</taxon>
    </lineage>
</organism>
<name>A0AA88V1T2_9ASTE</name>
<evidence type="ECO:0000256" key="1">
    <source>
        <dbReference type="SAM" id="MobiDB-lite"/>
    </source>
</evidence>
<comment type="caution">
    <text evidence="2">The sequence shown here is derived from an EMBL/GenBank/DDBJ whole genome shotgun (WGS) entry which is preliminary data.</text>
</comment>
<evidence type="ECO:0000313" key="4">
    <source>
        <dbReference type="Proteomes" id="UP001188597"/>
    </source>
</evidence>
<proteinExistence type="predicted"/>
<sequence length="272" mass="29122">MKGHHCRLFLSRSHCLSVPTDQWSLPYIQQIADTYDKWLGITLMALYAHLQLADSNLRSYRKKEDKELCKLQVLLTATSWYCVIKRPSCKGLVLGVTGRHVNDVRFDDNRPVAGTCGVKRGDGPIVGEAVVAADDAEADDVALVIEDLEPLGAAGRRQAGDDVDFAEGTHVPVAYKNVAALDKVLVGLRVVEAADHRPDGGDGSGDLLDNGGAALRGAHRVRVEPRHRLRHRGGAGGQRAPPRGGGRMLLLSLFKAAGVRSGGGGVGIDSLE</sequence>